<dbReference type="Proteomes" id="UP000000602">
    <property type="component" value="Chromosome"/>
</dbReference>
<dbReference type="NCBIfam" id="TIGR02283">
    <property type="entry name" value="MltB_2"/>
    <property type="match status" value="1"/>
</dbReference>
<dbReference type="InterPro" id="IPR031304">
    <property type="entry name" value="SLT_2"/>
</dbReference>
<keyword evidence="1" id="KW-0732">Signal</keyword>
<dbReference type="eggNOG" id="COG3409">
    <property type="taxonomic scope" value="Bacteria"/>
</dbReference>
<dbReference type="Pfam" id="PF13406">
    <property type="entry name" value="SLT_2"/>
    <property type="match status" value="1"/>
</dbReference>
<dbReference type="GO" id="GO:0009253">
    <property type="term" value="P:peptidoglycan catabolic process"/>
    <property type="evidence" value="ECO:0007669"/>
    <property type="project" value="TreeGrafter"/>
</dbReference>
<dbReference type="PANTHER" id="PTHR30163">
    <property type="entry name" value="MEMBRANE-BOUND LYTIC MUREIN TRANSGLYCOSYLASE B"/>
    <property type="match status" value="1"/>
</dbReference>
<name>Q6AM81_DESPS</name>
<dbReference type="KEGG" id="dps:DP1815"/>
<dbReference type="Gene3D" id="1.10.101.10">
    <property type="entry name" value="PGBD-like superfamily/PGBD"/>
    <property type="match status" value="1"/>
</dbReference>
<dbReference type="SUPFAM" id="SSF53955">
    <property type="entry name" value="Lysozyme-like"/>
    <property type="match status" value="1"/>
</dbReference>
<dbReference type="InterPro" id="IPR002477">
    <property type="entry name" value="Peptidoglycan-bd-like"/>
</dbReference>
<evidence type="ECO:0000256" key="1">
    <source>
        <dbReference type="SAM" id="SignalP"/>
    </source>
</evidence>
<evidence type="ECO:0000313" key="4">
    <source>
        <dbReference type="EMBL" id="CAG36544.1"/>
    </source>
</evidence>
<dbReference type="PANTHER" id="PTHR30163:SF8">
    <property type="entry name" value="LYTIC MUREIN TRANSGLYCOSYLASE"/>
    <property type="match status" value="1"/>
</dbReference>
<sequence length="406" mass="45866">MPRFSACLLALFILLCSPLLSTWSHADQGFASWVENFYQQEARPVGISRQTFDSVFSRVTAPEPVVLKKAKYQPEFTTEIWDYLDMRLTPLAVSRGQKMARKYSHTLQKIETQFGVSRFVVLAIWSMESNYGAVLSNKSRLHYVPTALATLAYQDKRRARFARKQLIAVLQMVQAGEVQPQQLVGSWAGAMGHTQFIPSSYRAYAVSLDKRGGSDIWNSVPDALASAANLLHKNGWQTGRTWGYEVMSPGNGELYRDKSMALGEWSQKGFRRSAHRQFPHLEERAFLKLPGGGNNPGFLVIKNFSVLKRYNNSDYYALAVGLLADRIAGFRGMQQKWILPLGALSLEERYESQRLLRSHGYYAGTIDGNLGRGSRDAIRRFQQVRGLKDTGIANKDILTLLRKARK</sequence>
<dbReference type="AlphaFoldDB" id="Q6AM81"/>
<protein>
    <submittedName>
        <fullName evidence="4">Related to transglycosylase</fullName>
    </submittedName>
</protein>
<dbReference type="Gene3D" id="1.10.530.10">
    <property type="match status" value="1"/>
</dbReference>
<dbReference type="InterPro" id="IPR023346">
    <property type="entry name" value="Lysozyme-like_dom_sf"/>
</dbReference>
<gene>
    <name evidence="4" type="ordered locus">DP1815</name>
</gene>
<evidence type="ECO:0000259" key="2">
    <source>
        <dbReference type="Pfam" id="PF01471"/>
    </source>
</evidence>
<dbReference type="GO" id="GO:0008933">
    <property type="term" value="F:peptidoglycan lytic transglycosylase activity"/>
    <property type="evidence" value="ECO:0007669"/>
    <property type="project" value="TreeGrafter"/>
</dbReference>
<evidence type="ECO:0000313" key="5">
    <source>
        <dbReference type="Proteomes" id="UP000000602"/>
    </source>
</evidence>
<dbReference type="RefSeq" id="WP_011189056.1">
    <property type="nucleotide sequence ID" value="NC_006138.1"/>
</dbReference>
<dbReference type="Pfam" id="PF01471">
    <property type="entry name" value="PG_binding_1"/>
    <property type="match status" value="1"/>
</dbReference>
<dbReference type="CDD" id="cd13399">
    <property type="entry name" value="Slt35-like"/>
    <property type="match status" value="1"/>
</dbReference>
<dbReference type="EMBL" id="CR522870">
    <property type="protein sequence ID" value="CAG36544.1"/>
    <property type="molecule type" value="Genomic_DNA"/>
</dbReference>
<dbReference type="InterPro" id="IPR043426">
    <property type="entry name" value="MltB-like"/>
</dbReference>
<dbReference type="CAZy" id="GH103">
    <property type="family name" value="Glycoside Hydrolase Family 103"/>
</dbReference>
<evidence type="ECO:0000259" key="3">
    <source>
        <dbReference type="Pfam" id="PF13406"/>
    </source>
</evidence>
<dbReference type="InterPro" id="IPR036366">
    <property type="entry name" value="PGBDSf"/>
</dbReference>
<dbReference type="eggNOG" id="COG2951">
    <property type="taxonomic scope" value="Bacteria"/>
</dbReference>
<dbReference type="HOGENOM" id="CLU_035402_0_2_7"/>
<dbReference type="Gene3D" id="1.10.8.350">
    <property type="entry name" value="Bacterial muramidase"/>
    <property type="match status" value="1"/>
</dbReference>
<reference evidence="5" key="1">
    <citation type="journal article" date="2004" name="Environ. Microbiol.">
        <title>The genome of Desulfotalea psychrophila, a sulfate-reducing bacterium from permanently cold Arctic sediments.</title>
        <authorList>
            <person name="Rabus R."/>
            <person name="Ruepp A."/>
            <person name="Frickey T."/>
            <person name="Rattei T."/>
            <person name="Fartmann B."/>
            <person name="Stark M."/>
            <person name="Bauer M."/>
            <person name="Zibat A."/>
            <person name="Lombardot T."/>
            <person name="Becker I."/>
            <person name="Amann J."/>
            <person name="Gellner K."/>
            <person name="Teeling H."/>
            <person name="Leuschner W.D."/>
            <person name="Gloeckner F.-O."/>
            <person name="Lupas A.N."/>
            <person name="Amann R."/>
            <person name="Klenk H.-P."/>
        </authorList>
    </citation>
    <scope>NUCLEOTIDE SEQUENCE [LARGE SCALE GENOMIC DNA]</scope>
    <source>
        <strain evidence="5">DSM 12343 / LSv54</strain>
    </source>
</reference>
<organism evidence="4 5">
    <name type="scientific">Desulfotalea psychrophila (strain LSv54 / DSM 12343)</name>
    <dbReference type="NCBI Taxonomy" id="177439"/>
    <lineage>
        <taxon>Bacteria</taxon>
        <taxon>Pseudomonadati</taxon>
        <taxon>Thermodesulfobacteriota</taxon>
        <taxon>Desulfobulbia</taxon>
        <taxon>Desulfobulbales</taxon>
        <taxon>Desulfocapsaceae</taxon>
        <taxon>Desulfotalea</taxon>
    </lineage>
</organism>
<accession>Q6AM81</accession>
<dbReference type="OrthoDB" id="9808544at2"/>
<feature type="domain" description="Transglycosylase SLT" evidence="3">
    <location>
        <begin position="30"/>
        <end position="325"/>
    </location>
</feature>
<keyword evidence="5" id="KW-1185">Reference proteome</keyword>
<feature type="domain" description="Peptidoglycan binding-like" evidence="2">
    <location>
        <begin position="347"/>
        <end position="401"/>
    </location>
</feature>
<dbReference type="SUPFAM" id="SSF47090">
    <property type="entry name" value="PGBD-like"/>
    <property type="match status" value="1"/>
</dbReference>
<dbReference type="InterPro" id="IPR036365">
    <property type="entry name" value="PGBD-like_sf"/>
</dbReference>
<dbReference type="STRING" id="177439.DP1815"/>
<proteinExistence type="predicted"/>
<feature type="chain" id="PRO_5004270414" evidence="1">
    <location>
        <begin position="27"/>
        <end position="406"/>
    </location>
</feature>
<feature type="signal peptide" evidence="1">
    <location>
        <begin position="1"/>
        <end position="26"/>
    </location>
</feature>
<dbReference type="InterPro" id="IPR011970">
    <property type="entry name" value="MltB_2"/>
</dbReference>